<comment type="caution">
    <text evidence="1">The sequence shown here is derived from an EMBL/GenBank/DDBJ whole genome shotgun (WGS) entry which is preliminary data.</text>
</comment>
<proteinExistence type="predicted"/>
<dbReference type="Proteomes" id="UP001491310">
    <property type="component" value="Unassembled WGS sequence"/>
</dbReference>
<accession>A0ABR2YBU3</accession>
<organism evidence="1 2">
    <name type="scientific">Coccomyxa subellipsoidea</name>
    <dbReference type="NCBI Taxonomy" id="248742"/>
    <lineage>
        <taxon>Eukaryota</taxon>
        <taxon>Viridiplantae</taxon>
        <taxon>Chlorophyta</taxon>
        <taxon>core chlorophytes</taxon>
        <taxon>Trebouxiophyceae</taxon>
        <taxon>Trebouxiophyceae incertae sedis</taxon>
        <taxon>Coccomyxaceae</taxon>
        <taxon>Coccomyxa</taxon>
    </lineage>
</organism>
<evidence type="ECO:0000313" key="1">
    <source>
        <dbReference type="EMBL" id="KAK9901993.1"/>
    </source>
</evidence>
<evidence type="ECO:0000313" key="2">
    <source>
        <dbReference type="Proteomes" id="UP001491310"/>
    </source>
</evidence>
<name>A0ABR2YBU3_9CHLO</name>
<keyword evidence="2" id="KW-1185">Reference proteome</keyword>
<reference evidence="1 2" key="1">
    <citation type="journal article" date="2024" name="Nat. Commun.">
        <title>Phylogenomics reveals the evolutionary origins of lichenization in chlorophyte algae.</title>
        <authorList>
            <person name="Puginier C."/>
            <person name="Libourel C."/>
            <person name="Otte J."/>
            <person name="Skaloud P."/>
            <person name="Haon M."/>
            <person name="Grisel S."/>
            <person name="Petersen M."/>
            <person name="Berrin J.G."/>
            <person name="Delaux P.M."/>
            <person name="Dal Grande F."/>
            <person name="Keller J."/>
        </authorList>
    </citation>
    <scope>NUCLEOTIDE SEQUENCE [LARGE SCALE GENOMIC DNA]</scope>
    <source>
        <strain evidence="1 2">SAG 216-7</strain>
    </source>
</reference>
<gene>
    <name evidence="1" type="ORF">WJX75_000523</name>
</gene>
<protein>
    <submittedName>
        <fullName evidence="1">Uncharacterized protein</fullName>
    </submittedName>
</protein>
<dbReference type="EMBL" id="JALJOT010000016">
    <property type="protein sequence ID" value="KAK9901993.1"/>
    <property type="molecule type" value="Genomic_DNA"/>
</dbReference>
<sequence>MMQGVWRALVPCTSEVNHTCRPLQVLLGYGAAQRDFNLQRSSSSRCASTSTVIHALEKDASSEGFAQQELHNGLPEVTPEVEDGNTYRSITEDEMRQRKNKAVKIWLEHQVGKEKLDVVQILQAHHVIVRGGPEEGTKLINALIEWKQRGVEG</sequence>